<reference evidence="13 14" key="1">
    <citation type="journal article" date="2018" name="Mol. Plant">
        <title>The genome of Artemisia annua provides insight into the evolution of Asteraceae family and artemisinin biosynthesis.</title>
        <authorList>
            <person name="Shen Q."/>
            <person name="Zhang L."/>
            <person name="Liao Z."/>
            <person name="Wang S."/>
            <person name="Yan T."/>
            <person name="Shi P."/>
            <person name="Liu M."/>
            <person name="Fu X."/>
            <person name="Pan Q."/>
            <person name="Wang Y."/>
            <person name="Lv Z."/>
            <person name="Lu X."/>
            <person name="Zhang F."/>
            <person name="Jiang W."/>
            <person name="Ma Y."/>
            <person name="Chen M."/>
            <person name="Hao X."/>
            <person name="Li L."/>
            <person name="Tang Y."/>
            <person name="Lv G."/>
            <person name="Zhou Y."/>
            <person name="Sun X."/>
            <person name="Brodelius P.E."/>
            <person name="Rose J.K.C."/>
            <person name="Tang K."/>
        </authorList>
    </citation>
    <scope>NUCLEOTIDE SEQUENCE [LARGE SCALE GENOMIC DNA]</scope>
    <source>
        <strain evidence="14">cv. Huhao1</strain>
        <tissue evidence="13">Leaf</tissue>
    </source>
</reference>
<dbReference type="GO" id="GO:0046872">
    <property type="term" value="F:metal ion binding"/>
    <property type="evidence" value="ECO:0007669"/>
    <property type="project" value="UniProtKB-KW"/>
</dbReference>
<dbReference type="InterPro" id="IPR043519">
    <property type="entry name" value="NT_sf"/>
</dbReference>
<proteinExistence type="inferred from homology"/>
<keyword evidence="8" id="KW-0479">Metal-binding</keyword>
<name>A0A2U1LF55_ARTAN</name>
<dbReference type="OrthoDB" id="407432at2759"/>
<comment type="similarity">
    <text evidence="4">Belongs to the DNA polymerase type-B-like family.</text>
</comment>
<dbReference type="FunFam" id="3.30.460.10:FF:000067">
    <property type="entry name" value="Terminal uridylyltransferase cid1"/>
    <property type="match status" value="1"/>
</dbReference>
<dbReference type="AlphaFoldDB" id="A0A2U1LF55"/>
<dbReference type="GO" id="GO:0010628">
    <property type="term" value="P:positive regulation of gene expression"/>
    <property type="evidence" value="ECO:0007669"/>
    <property type="project" value="UniProtKB-ARBA"/>
</dbReference>
<gene>
    <name evidence="13" type="ORF">CTI12_AA497460</name>
</gene>
<keyword evidence="9" id="KW-0460">Magnesium</keyword>
<comment type="cofactor">
    <cofactor evidence="1">
        <name>Mn(2+)</name>
        <dbReference type="ChEBI" id="CHEBI:29035"/>
    </cofactor>
</comment>
<evidence type="ECO:0000256" key="3">
    <source>
        <dbReference type="ARBA" id="ARBA00004496"/>
    </source>
</evidence>
<evidence type="ECO:0000313" key="13">
    <source>
        <dbReference type="EMBL" id="PWA47635.1"/>
    </source>
</evidence>
<evidence type="ECO:0000256" key="9">
    <source>
        <dbReference type="ARBA" id="ARBA00022842"/>
    </source>
</evidence>
<dbReference type="Pfam" id="PF03828">
    <property type="entry name" value="PAP_assoc"/>
    <property type="match status" value="1"/>
</dbReference>
<evidence type="ECO:0000256" key="5">
    <source>
        <dbReference type="ARBA" id="ARBA00012472"/>
    </source>
</evidence>
<evidence type="ECO:0000256" key="4">
    <source>
        <dbReference type="ARBA" id="ARBA00008593"/>
    </source>
</evidence>
<evidence type="ECO:0000256" key="6">
    <source>
        <dbReference type="ARBA" id="ARBA00022490"/>
    </source>
</evidence>
<dbReference type="Pfam" id="PF22600">
    <property type="entry name" value="MTPAP-like_central"/>
    <property type="match status" value="1"/>
</dbReference>
<comment type="subcellular location">
    <subcellularLocation>
        <location evidence="3">Cytoplasm</location>
    </subcellularLocation>
</comment>
<comment type="catalytic activity">
    <reaction evidence="10">
        <text>RNA(n) + UTP = RNA(n)-3'-uridine ribonucleotide + diphosphate</text>
        <dbReference type="Rhea" id="RHEA:14785"/>
        <dbReference type="Rhea" id="RHEA-COMP:14527"/>
        <dbReference type="Rhea" id="RHEA-COMP:17348"/>
        <dbReference type="ChEBI" id="CHEBI:33019"/>
        <dbReference type="ChEBI" id="CHEBI:46398"/>
        <dbReference type="ChEBI" id="CHEBI:140395"/>
        <dbReference type="ChEBI" id="CHEBI:173116"/>
        <dbReference type="EC" id="2.7.7.52"/>
    </reaction>
</comment>
<evidence type="ECO:0000256" key="8">
    <source>
        <dbReference type="ARBA" id="ARBA00022723"/>
    </source>
</evidence>
<evidence type="ECO:0000256" key="10">
    <source>
        <dbReference type="ARBA" id="ARBA00049105"/>
    </source>
</evidence>
<dbReference type="Gene3D" id="3.30.460.10">
    <property type="entry name" value="Beta Polymerase, domain 2"/>
    <property type="match status" value="1"/>
</dbReference>
<dbReference type="GO" id="GO:0061157">
    <property type="term" value="P:mRNA destabilization"/>
    <property type="evidence" value="ECO:0007669"/>
    <property type="project" value="UniProtKB-ARBA"/>
</dbReference>
<dbReference type="EC" id="2.7.7.52" evidence="5"/>
<evidence type="ECO:0000256" key="7">
    <source>
        <dbReference type="ARBA" id="ARBA00022679"/>
    </source>
</evidence>
<dbReference type="Proteomes" id="UP000245207">
    <property type="component" value="Unassembled WGS sequence"/>
</dbReference>
<evidence type="ECO:0000259" key="12">
    <source>
        <dbReference type="Pfam" id="PF22600"/>
    </source>
</evidence>
<dbReference type="GO" id="GO:0031123">
    <property type="term" value="P:RNA 3'-end processing"/>
    <property type="evidence" value="ECO:0007669"/>
    <property type="project" value="TreeGrafter"/>
</dbReference>
<dbReference type="GO" id="GO:0050265">
    <property type="term" value="F:RNA uridylyltransferase activity"/>
    <property type="evidence" value="ECO:0007669"/>
    <property type="project" value="UniProtKB-EC"/>
</dbReference>
<keyword evidence="7" id="KW-0808">Transferase</keyword>
<comment type="cofactor">
    <cofactor evidence="2">
        <name>Mg(2+)</name>
        <dbReference type="ChEBI" id="CHEBI:18420"/>
    </cofactor>
</comment>
<evidence type="ECO:0000313" key="14">
    <source>
        <dbReference type="Proteomes" id="UP000245207"/>
    </source>
</evidence>
<dbReference type="InterPro" id="IPR054708">
    <property type="entry name" value="MTPAP-like_central"/>
</dbReference>
<organism evidence="13 14">
    <name type="scientific">Artemisia annua</name>
    <name type="common">Sweet wormwood</name>
    <dbReference type="NCBI Taxonomy" id="35608"/>
    <lineage>
        <taxon>Eukaryota</taxon>
        <taxon>Viridiplantae</taxon>
        <taxon>Streptophyta</taxon>
        <taxon>Embryophyta</taxon>
        <taxon>Tracheophyta</taxon>
        <taxon>Spermatophyta</taxon>
        <taxon>Magnoliopsida</taxon>
        <taxon>eudicotyledons</taxon>
        <taxon>Gunneridae</taxon>
        <taxon>Pentapetalae</taxon>
        <taxon>asterids</taxon>
        <taxon>campanulids</taxon>
        <taxon>Asterales</taxon>
        <taxon>Asteraceae</taxon>
        <taxon>Asteroideae</taxon>
        <taxon>Anthemideae</taxon>
        <taxon>Artemisiinae</taxon>
        <taxon>Artemisia</taxon>
    </lineage>
</organism>
<evidence type="ECO:0000259" key="11">
    <source>
        <dbReference type="Pfam" id="PF03828"/>
    </source>
</evidence>
<dbReference type="InterPro" id="IPR002058">
    <property type="entry name" value="PAP_assoc"/>
</dbReference>
<dbReference type="STRING" id="35608.A0A2U1LF55"/>
<protein>
    <recommendedName>
        <fullName evidence="5">RNA uridylyltransferase</fullName>
        <ecNumber evidence="5">2.7.7.52</ecNumber>
    </recommendedName>
</protein>
<dbReference type="PANTHER" id="PTHR12271:SF40">
    <property type="entry name" value="POLY(A) RNA POLYMERASE GLD2"/>
    <property type="match status" value="1"/>
</dbReference>
<feature type="domain" description="Poly(A) RNA polymerase mitochondrial-like central palm" evidence="12">
    <location>
        <begin position="41"/>
        <end position="170"/>
    </location>
</feature>
<accession>A0A2U1LF55</accession>
<dbReference type="SUPFAM" id="SSF81631">
    <property type="entry name" value="PAP/OAS1 substrate-binding domain"/>
    <property type="match status" value="1"/>
</dbReference>
<sequence length="359" mass="41318">MAPDGDYRQDKRGQWILNQRMRNYKSQTECRGDINRLSAPFLAIYESLIPSEEEKEKQKQLMALLNKHVTREWPGARLFLYGSCANSFGFRKSDIDVCLALGDADIDKSEILLKLADILKSDNLENVQALIRARVPIVKLMDPVTGISCDICVNNLLAVINTKLLRDYSKIDVRLRQLAFIIKHWAKSRGVNETYQGTLSSYAYVLMCIHFLQQCNPPILPCLQGMARTYTVNVDNVECSYFDQVEKLQGFGSQNGESIARLVWGFFNYWAHCHDYANDVISIRAGRLVSKQAKDWTRRIGNDRHLICIEDPFEVTHDLGRVVDKRSIRVLREEFERAAEIMQYDPNPCVKLFEPYVPN</sequence>
<keyword evidence="6" id="KW-0963">Cytoplasm</keyword>
<feature type="domain" description="PAP-associated" evidence="11">
    <location>
        <begin position="258"/>
        <end position="317"/>
    </location>
</feature>
<dbReference type="Gene3D" id="1.10.1410.10">
    <property type="match status" value="1"/>
</dbReference>
<evidence type="ECO:0000256" key="2">
    <source>
        <dbReference type="ARBA" id="ARBA00001946"/>
    </source>
</evidence>
<dbReference type="SUPFAM" id="SSF81301">
    <property type="entry name" value="Nucleotidyltransferase"/>
    <property type="match status" value="1"/>
</dbReference>
<dbReference type="CDD" id="cd05402">
    <property type="entry name" value="NT_PAP_TUTase"/>
    <property type="match status" value="1"/>
</dbReference>
<dbReference type="GO" id="GO:0005737">
    <property type="term" value="C:cytoplasm"/>
    <property type="evidence" value="ECO:0007669"/>
    <property type="project" value="UniProtKB-SubCell"/>
</dbReference>
<dbReference type="EMBL" id="PKPP01009717">
    <property type="protein sequence ID" value="PWA47635.1"/>
    <property type="molecule type" value="Genomic_DNA"/>
</dbReference>
<evidence type="ECO:0000256" key="1">
    <source>
        <dbReference type="ARBA" id="ARBA00001936"/>
    </source>
</evidence>
<dbReference type="PANTHER" id="PTHR12271">
    <property type="entry name" value="POLY A POLYMERASE CID PAP -RELATED"/>
    <property type="match status" value="1"/>
</dbReference>
<comment type="caution">
    <text evidence="13">The sequence shown here is derived from an EMBL/GenBank/DDBJ whole genome shotgun (WGS) entry which is preliminary data.</text>
</comment>
<dbReference type="GO" id="GO:0000956">
    <property type="term" value="P:nuclear-transcribed mRNA catabolic process"/>
    <property type="evidence" value="ECO:0007669"/>
    <property type="project" value="UniProtKB-ARBA"/>
</dbReference>
<dbReference type="FunFam" id="1.10.1410.10:FF:000018">
    <property type="entry name" value="Terminal uridylyltransferase cid1"/>
    <property type="match status" value="1"/>
</dbReference>
<keyword evidence="14" id="KW-1185">Reference proteome</keyword>